<keyword evidence="3" id="KW-1185">Reference proteome</keyword>
<evidence type="ECO:0000256" key="1">
    <source>
        <dbReference type="SAM" id="MobiDB-lite"/>
    </source>
</evidence>
<dbReference type="EMBL" id="JACIIZ010000004">
    <property type="protein sequence ID" value="MBB6251075.1"/>
    <property type="molecule type" value="Genomic_DNA"/>
</dbReference>
<gene>
    <name evidence="2" type="ORF">FHS74_001620</name>
</gene>
<comment type="caution">
    <text evidence="2">The sequence shown here is derived from an EMBL/GenBank/DDBJ whole genome shotgun (WGS) entry which is preliminary data.</text>
</comment>
<protein>
    <submittedName>
        <fullName evidence="2">Uncharacterized protein</fullName>
    </submittedName>
</protein>
<evidence type="ECO:0000313" key="3">
    <source>
        <dbReference type="Proteomes" id="UP000539175"/>
    </source>
</evidence>
<accession>A0A7X0AVZ3</accession>
<dbReference type="RefSeq" id="WP_184799283.1">
    <property type="nucleotide sequence ID" value="NZ_JACIIZ010000004.1"/>
</dbReference>
<evidence type="ECO:0000313" key="2">
    <source>
        <dbReference type="EMBL" id="MBB6251075.1"/>
    </source>
</evidence>
<proteinExistence type="predicted"/>
<feature type="region of interest" description="Disordered" evidence="1">
    <location>
        <begin position="102"/>
        <end position="129"/>
    </location>
</feature>
<sequence length="245" mass="26052">MSNDSDTAPTFYTMRLDFDVDQISTALRFNLLRNTGSDPGIQPNAPGAMQTSGYAAGAYNLFTNDGINILLCASCERDVEPEIDINGLTLVAIPAPYGTTVSSNTSNSLPASNAFSPDEPPTPPTPAPLCPYDADFATCHFDDWTRYPVSQNSKERGAESSTDVDDPDPAAWRRYTTSLSFGGASSSTGEVLDTSPEPTSNLTIIASSGLWQIMGFLSVTITTAGVAKHRVYTFDPDLMVGGVTP</sequence>
<dbReference type="Proteomes" id="UP000539175">
    <property type="component" value="Unassembled WGS sequence"/>
</dbReference>
<feature type="compositionally biased region" description="Pro residues" evidence="1">
    <location>
        <begin position="118"/>
        <end position="129"/>
    </location>
</feature>
<feature type="region of interest" description="Disordered" evidence="1">
    <location>
        <begin position="151"/>
        <end position="170"/>
    </location>
</feature>
<name>A0A7X0AVZ3_9PROT</name>
<organism evidence="2 3">
    <name type="scientific">Nitrospirillum iridis</name>
    <dbReference type="NCBI Taxonomy" id="765888"/>
    <lineage>
        <taxon>Bacteria</taxon>
        <taxon>Pseudomonadati</taxon>
        <taxon>Pseudomonadota</taxon>
        <taxon>Alphaproteobacteria</taxon>
        <taxon>Rhodospirillales</taxon>
        <taxon>Azospirillaceae</taxon>
        <taxon>Nitrospirillum</taxon>
    </lineage>
</organism>
<feature type="compositionally biased region" description="Polar residues" evidence="1">
    <location>
        <begin position="102"/>
        <end position="115"/>
    </location>
</feature>
<dbReference type="AlphaFoldDB" id="A0A7X0AVZ3"/>
<reference evidence="2 3" key="1">
    <citation type="submission" date="2020-08" db="EMBL/GenBank/DDBJ databases">
        <title>Genomic Encyclopedia of Type Strains, Phase IV (KMG-IV): sequencing the most valuable type-strain genomes for metagenomic binning, comparative biology and taxonomic classification.</title>
        <authorList>
            <person name="Goeker M."/>
        </authorList>
    </citation>
    <scope>NUCLEOTIDE SEQUENCE [LARGE SCALE GENOMIC DNA]</scope>
    <source>
        <strain evidence="2 3">DSM 22198</strain>
    </source>
</reference>